<dbReference type="InterPro" id="IPR036282">
    <property type="entry name" value="Glutathione-S-Trfase_C_sf"/>
</dbReference>
<dbReference type="SUPFAM" id="SSF47616">
    <property type="entry name" value="GST C-terminal domain-like"/>
    <property type="match status" value="1"/>
</dbReference>
<comment type="caution">
    <text evidence="3">The sequence shown here is derived from an EMBL/GenBank/DDBJ whole genome shotgun (WGS) entry which is preliminary data.</text>
</comment>
<feature type="domain" description="GST N-terminal" evidence="1">
    <location>
        <begin position="18"/>
        <end position="93"/>
    </location>
</feature>
<evidence type="ECO:0000313" key="4">
    <source>
        <dbReference type="Proteomes" id="UP000469558"/>
    </source>
</evidence>
<dbReference type="EMBL" id="QGMK01000235">
    <property type="protein sequence ID" value="TVY83084.1"/>
    <property type="molecule type" value="Genomic_DNA"/>
</dbReference>
<dbReference type="Gene3D" id="3.40.30.10">
    <property type="entry name" value="Glutaredoxin"/>
    <property type="match status" value="1"/>
</dbReference>
<dbReference type="OrthoDB" id="4951845at2759"/>
<accession>A0A8T9CH55</accession>
<dbReference type="Gene3D" id="1.20.1050.10">
    <property type="match status" value="1"/>
</dbReference>
<dbReference type="AlphaFoldDB" id="A0A8T9CH55"/>
<feature type="domain" description="Glutathione S-transferase UstS-like C-terminal" evidence="2">
    <location>
        <begin position="118"/>
        <end position="217"/>
    </location>
</feature>
<dbReference type="SUPFAM" id="SSF52833">
    <property type="entry name" value="Thioredoxin-like"/>
    <property type="match status" value="1"/>
</dbReference>
<protein>
    <submittedName>
        <fullName evidence="3">Glutathione S-transferase-like protein</fullName>
    </submittedName>
</protein>
<dbReference type="Proteomes" id="UP000469558">
    <property type="component" value="Unassembled WGS sequence"/>
</dbReference>
<evidence type="ECO:0000313" key="3">
    <source>
        <dbReference type="EMBL" id="TVY83084.1"/>
    </source>
</evidence>
<dbReference type="Pfam" id="PF13409">
    <property type="entry name" value="GST_N_2"/>
    <property type="match status" value="1"/>
</dbReference>
<dbReference type="InterPro" id="IPR054416">
    <property type="entry name" value="GST_UstS-like_C"/>
</dbReference>
<dbReference type="InterPro" id="IPR036249">
    <property type="entry name" value="Thioredoxin-like_sf"/>
</dbReference>
<name>A0A8T9CH55_9HELO</name>
<sequence length="242" mass="27309">MSKLILYDLPSKGRCTCWSLNPWKIRMALNFKGLDYQTDWIEYPDIVNRLSPHVPPNPPDDSPGYTKYSIPAMQFPDGSYVMESKSIAARLEKEHPTPSMHLDSPLIEKVEKLIPPVAKALIGELMPKVPTNVLNPTSKEYFERTRAERLGKPLDEFGKAMGGEEAWENAKPELKALGEAVEENGGPFVMGSTPSYADFVVVGLLQFYKVIDEKMFQRVVEIEPVLGKLYDASKPWLERDGH</sequence>
<proteinExistence type="predicted"/>
<organism evidence="3 4">
    <name type="scientific">Lachnellula suecica</name>
    <dbReference type="NCBI Taxonomy" id="602035"/>
    <lineage>
        <taxon>Eukaryota</taxon>
        <taxon>Fungi</taxon>
        <taxon>Dikarya</taxon>
        <taxon>Ascomycota</taxon>
        <taxon>Pezizomycotina</taxon>
        <taxon>Leotiomycetes</taxon>
        <taxon>Helotiales</taxon>
        <taxon>Lachnaceae</taxon>
        <taxon>Lachnellula</taxon>
    </lineage>
</organism>
<evidence type="ECO:0000259" key="1">
    <source>
        <dbReference type="Pfam" id="PF13409"/>
    </source>
</evidence>
<dbReference type="InterPro" id="IPR004045">
    <property type="entry name" value="Glutathione_S-Trfase_N"/>
</dbReference>
<evidence type="ECO:0000259" key="2">
    <source>
        <dbReference type="Pfam" id="PF22041"/>
    </source>
</evidence>
<reference evidence="3 4" key="1">
    <citation type="submission" date="2018-05" db="EMBL/GenBank/DDBJ databases">
        <title>Genome sequencing and assembly of the regulated plant pathogen Lachnellula willkommii and related sister species for the development of diagnostic species identification markers.</title>
        <authorList>
            <person name="Giroux E."/>
            <person name="Bilodeau G."/>
        </authorList>
    </citation>
    <scope>NUCLEOTIDE SEQUENCE [LARGE SCALE GENOMIC DNA]</scope>
    <source>
        <strain evidence="3 4">CBS 268.59</strain>
    </source>
</reference>
<dbReference type="Pfam" id="PF22041">
    <property type="entry name" value="GST_C_7"/>
    <property type="match status" value="1"/>
</dbReference>
<keyword evidence="4" id="KW-1185">Reference proteome</keyword>
<gene>
    <name evidence="3" type="primary">ustS</name>
    <name evidence="3" type="ORF">LSUE1_G003033</name>
</gene>